<dbReference type="PANTHER" id="PTHR43649:SF29">
    <property type="entry name" value="OSMOPROTECTIVE COMPOUNDS-BINDING PROTEIN GGTB"/>
    <property type="match status" value="1"/>
</dbReference>
<proteinExistence type="inferred from homology"/>
<dbReference type="EMBL" id="WHOC01000176">
    <property type="protein sequence ID" value="NOU90703.1"/>
    <property type="molecule type" value="Genomic_DNA"/>
</dbReference>
<dbReference type="PANTHER" id="PTHR43649">
    <property type="entry name" value="ARABINOSE-BINDING PROTEIN-RELATED"/>
    <property type="match status" value="1"/>
</dbReference>
<dbReference type="RefSeq" id="WP_171693468.1">
    <property type="nucleotide sequence ID" value="NZ_WHOC01000176.1"/>
</dbReference>
<dbReference type="InterPro" id="IPR050490">
    <property type="entry name" value="Bact_solute-bd_prot1"/>
</dbReference>
<comment type="similarity">
    <text evidence="1">Belongs to the bacterial solute-binding protein 1 family.</text>
</comment>
<evidence type="ECO:0000313" key="4">
    <source>
        <dbReference type="EMBL" id="NOU90703.1"/>
    </source>
</evidence>
<name>A0ABX1ZBH6_9BACL</name>
<gene>
    <name evidence="4" type="ORF">GC102_33985</name>
</gene>
<protein>
    <submittedName>
        <fullName evidence="4">Extracellular solute-binding protein</fullName>
    </submittedName>
</protein>
<dbReference type="InterPro" id="IPR006059">
    <property type="entry name" value="SBP"/>
</dbReference>
<dbReference type="Gene3D" id="3.40.190.10">
    <property type="entry name" value="Periplasmic binding protein-like II"/>
    <property type="match status" value="2"/>
</dbReference>
<reference evidence="4 5" key="1">
    <citation type="submission" date="2019-10" db="EMBL/GenBank/DDBJ databases">
        <title>Description of Paenibacillus choica sp. nov.</title>
        <authorList>
            <person name="Carlier A."/>
            <person name="Qi S."/>
        </authorList>
    </citation>
    <scope>NUCLEOTIDE SEQUENCE [LARGE SCALE GENOMIC DNA]</scope>
    <source>
        <strain evidence="4 5">LMG 31460</strain>
    </source>
</reference>
<dbReference type="SUPFAM" id="SSF53850">
    <property type="entry name" value="Periplasmic binding protein-like II"/>
    <property type="match status" value="1"/>
</dbReference>
<sequence length="525" mass="60821">MQNKKRTIIVVVFMCAAMVLSSASVTLGKRASSTASAPPIVVKAAVPSFERERDTLIDREFERRAHIKFDWIQFPVTEYMKRVKQLLTTSGDKPDIFVINKEMVQRFGPQGLLLDLRPYLKQMPNLQRWMDKYPQIYDSIVSEDGKLYGIDGFNTYGQMPIGYLLREDIFYRNGMLLPKTFDELYDSLKQLKQIYPDSKPISNRWGPDHLLDNFFMAYHTQSGIYFNNDDMTFKFGPIEPNFKKAVELAHKFYEARLIDPDFTTDSDAQFFENITKGKTFALFGEYFTEMDGWVEKGKKQDPLFSLKAVQPPITENGLQALLPVQYANSQGDWVIAVNAYSNHTDELIRLLDYQYSDEMMELTNWGIEGETFKWVNGERKYAVKLQTKLNSTGTVTPEQVGVDGRTGIWPPYDQDAEYARKWGAVGLEGQRMYNDNVSRIGFFSGPTVSFNQDEMVEITKVMTPLNKFRTEKLIKFVTGELTMDTDWNYFQEELEKLGVRRVLDMYRAKYAKLPDERKKLNTVIK</sequence>
<dbReference type="Proteomes" id="UP000658690">
    <property type="component" value="Unassembled WGS sequence"/>
</dbReference>
<keyword evidence="5" id="KW-1185">Reference proteome</keyword>
<evidence type="ECO:0000256" key="1">
    <source>
        <dbReference type="ARBA" id="ARBA00008520"/>
    </source>
</evidence>
<feature type="signal peptide" evidence="3">
    <location>
        <begin position="1"/>
        <end position="23"/>
    </location>
</feature>
<dbReference type="Pfam" id="PF01547">
    <property type="entry name" value="SBP_bac_1"/>
    <property type="match status" value="1"/>
</dbReference>
<evidence type="ECO:0000313" key="5">
    <source>
        <dbReference type="Proteomes" id="UP000658690"/>
    </source>
</evidence>
<evidence type="ECO:0000256" key="3">
    <source>
        <dbReference type="SAM" id="SignalP"/>
    </source>
</evidence>
<comment type="caution">
    <text evidence="4">The sequence shown here is derived from an EMBL/GenBank/DDBJ whole genome shotgun (WGS) entry which is preliminary data.</text>
</comment>
<keyword evidence="2" id="KW-0813">Transport</keyword>
<evidence type="ECO:0000256" key="2">
    <source>
        <dbReference type="ARBA" id="ARBA00022448"/>
    </source>
</evidence>
<keyword evidence="3" id="KW-0732">Signal</keyword>
<feature type="chain" id="PRO_5045342849" evidence="3">
    <location>
        <begin position="24"/>
        <end position="525"/>
    </location>
</feature>
<organism evidence="4 5">
    <name type="scientific">Paenibacillus germinis</name>
    <dbReference type="NCBI Taxonomy" id="2654979"/>
    <lineage>
        <taxon>Bacteria</taxon>
        <taxon>Bacillati</taxon>
        <taxon>Bacillota</taxon>
        <taxon>Bacilli</taxon>
        <taxon>Bacillales</taxon>
        <taxon>Paenibacillaceae</taxon>
        <taxon>Paenibacillus</taxon>
    </lineage>
</organism>
<accession>A0ABX1ZBH6</accession>